<dbReference type="PANTHER" id="PTHR11690">
    <property type="entry name" value="AMILORIDE-SENSITIVE SODIUM CHANNEL-RELATED"/>
    <property type="match status" value="1"/>
</dbReference>
<evidence type="ECO:0000256" key="12">
    <source>
        <dbReference type="SAM" id="Phobius"/>
    </source>
</evidence>
<keyword evidence="4 11" id="KW-0812">Transmembrane</keyword>
<keyword evidence="5 12" id="KW-1133">Transmembrane helix</keyword>
<name>C3YSU1_BRAFL</name>
<dbReference type="InterPro" id="IPR001873">
    <property type="entry name" value="ENaC"/>
</dbReference>
<keyword evidence="7 11" id="KW-0406">Ion transport</keyword>
<keyword evidence="6" id="KW-0915">Sodium</keyword>
<dbReference type="PRINTS" id="PR01078">
    <property type="entry name" value="AMINACHANNEL"/>
</dbReference>
<keyword evidence="3 11" id="KW-0894">Sodium channel</keyword>
<reference evidence="13" key="1">
    <citation type="journal article" date="2008" name="Nature">
        <title>The amphioxus genome and the evolution of the chordate karyotype.</title>
        <authorList>
            <consortium name="US DOE Joint Genome Institute (JGI-PGF)"/>
            <person name="Putnam N.H."/>
            <person name="Butts T."/>
            <person name="Ferrier D.E.K."/>
            <person name="Furlong R.F."/>
            <person name="Hellsten U."/>
            <person name="Kawashima T."/>
            <person name="Robinson-Rechavi M."/>
            <person name="Shoguchi E."/>
            <person name="Terry A."/>
            <person name="Yu J.-K."/>
            <person name="Benito-Gutierrez E.L."/>
            <person name="Dubchak I."/>
            <person name="Garcia-Fernandez J."/>
            <person name="Gibson-Brown J.J."/>
            <person name="Grigoriev I.V."/>
            <person name="Horton A.C."/>
            <person name="de Jong P.J."/>
            <person name="Jurka J."/>
            <person name="Kapitonov V.V."/>
            <person name="Kohara Y."/>
            <person name="Kuroki Y."/>
            <person name="Lindquist E."/>
            <person name="Lucas S."/>
            <person name="Osoegawa K."/>
            <person name="Pennacchio L.A."/>
            <person name="Salamov A.A."/>
            <person name="Satou Y."/>
            <person name="Sauka-Spengler T."/>
            <person name="Schmutz J."/>
            <person name="Shin-I T."/>
            <person name="Toyoda A."/>
            <person name="Bronner-Fraser M."/>
            <person name="Fujiyama A."/>
            <person name="Holland L.Z."/>
            <person name="Holland P.W.H."/>
            <person name="Satoh N."/>
            <person name="Rokhsar D.S."/>
        </authorList>
    </citation>
    <scope>NUCLEOTIDE SEQUENCE [LARGE SCALE GENOMIC DNA]</scope>
    <source>
        <strain evidence="13">S238N-H82</strain>
        <tissue evidence="13">Testes</tissue>
    </source>
</reference>
<accession>C3YSU1</accession>
<evidence type="ECO:0000256" key="11">
    <source>
        <dbReference type="RuleBase" id="RU000679"/>
    </source>
</evidence>
<dbReference type="eggNOG" id="KOG4294">
    <property type="taxonomic scope" value="Eukaryota"/>
</dbReference>
<evidence type="ECO:0000256" key="6">
    <source>
        <dbReference type="ARBA" id="ARBA00023053"/>
    </source>
</evidence>
<evidence type="ECO:0000256" key="1">
    <source>
        <dbReference type="ARBA" id="ARBA00004141"/>
    </source>
</evidence>
<keyword evidence="2 11" id="KW-0813">Transport</keyword>
<dbReference type="GO" id="GO:0016020">
    <property type="term" value="C:membrane"/>
    <property type="evidence" value="ECO:0007669"/>
    <property type="project" value="UniProtKB-SubCell"/>
</dbReference>
<evidence type="ECO:0000256" key="5">
    <source>
        <dbReference type="ARBA" id="ARBA00022989"/>
    </source>
</evidence>
<evidence type="ECO:0000256" key="7">
    <source>
        <dbReference type="ARBA" id="ARBA00023065"/>
    </source>
</evidence>
<evidence type="ECO:0000256" key="2">
    <source>
        <dbReference type="ARBA" id="ARBA00022448"/>
    </source>
</evidence>
<dbReference type="InParanoid" id="C3YSU1"/>
<gene>
    <name evidence="13" type="ORF">BRAFLDRAFT_101628</name>
</gene>
<dbReference type="Gene3D" id="1.10.3590.10">
    <property type="entry name" value="acid-sensing ion channel 1 domain"/>
    <property type="match status" value="1"/>
</dbReference>
<sequence length="255" mass="29020">MGLKTRGLGWLRFHANSCDLDTTVLAPPTVFRDPPLPTWAPDDRKQTNSIVMATLQREPRLKMERYLSNGPKPSDLTHFANNATLHGLPRVFPEGSKGWNERRTLWGVTVVTMVLLFLYWGAEHIGTYFRYPVTTKLAQAQATELFPAVTICNLNTFRLSQLTQDDLHAWGHLMGFLHKNKTLKEHALTYLDQREETILDLARFSEDGHADVSMFDLQNRTGHSLEDMVRKCSYRGQTCNSSMFTPKFACDSCLG</sequence>
<evidence type="ECO:0000313" key="13">
    <source>
        <dbReference type="EMBL" id="EEN56605.1"/>
    </source>
</evidence>
<evidence type="ECO:0000256" key="4">
    <source>
        <dbReference type="ARBA" id="ARBA00022692"/>
    </source>
</evidence>
<comment type="similarity">
    <text evidence="11">Belongs to the amiloride-sensitive sodium channel (TC 1.A.6) family.</text>
</comment>
<organism>
    <name type="scientific">Branchiostoma floridae</name>
    <name type="common">Florida lancelet</name>
    <name type="synonym">Amphioxus</name>
    <dbReference type="NCBI Taxonomy" id="7739"/>
    <lineage>
        <taxon>Eukaryota</taxon>
        <taxon>Metazoa</taxon>
        <taxon>Chordata</taxon>
        <taxon>Cephalochordata</taxon>
        <taxon>Leptocardii</taxon>
        <taxon>Amphioxiformes</taxon>
        <taxon>Branchiostomatidae</taxon>
        <taxon>Branchiostoma</taxon>
    </lineage>
</organism>
<evidence type="ECO:0000256" key="8">
    <source>
        <dbReference type="ARBA" id="ARBA00023136"/>
    </source>
</evidence>
<keyword evidence="9 11" id="KW-0739">Sodium transport</keyword>
<proteinExistence type="inferred from homology"/>
<evidence type="ECO:0000256" key="10">
    <source>
        <dbReference type="ARBA" id="ARBA00023303"/>
    </source>
</evidence>
<feature type="transmembrane region" description="Helical" evidence="12">
    <location>
        <begin position="104"/>
        <end position="122"/>
    </location>
</feature>
<keyword evidence="8 12" id="KW-0472">Membrane</keyword>
<dbReference type="EMBL" id="GG666550">
    <property type="protein sequence ID" value="EEN56605.1"/>
    <property type="molecule type" value="Genomic_DNA"/>
</dbReference>
<dbReference type="GO" id="GO:0005272">
    <property type="term" value="F:sodium channel activity"/>
    <property type="evidence" value="ECO:0007669"/>
    <property type="project" value="UniProtKB-KW"/>
</dbReference>
<keyword evidence="10 11" id="KW-0407">Ion channel</keyword>
<dbReference type="PANTHER" id="PTHR11690:SF222">
    <property type="entry name" value="AMILORIDE-SENSITIVE SODIUM CHANNEL SUBUNIT GAMMA"/>
    <property type="match status" value="1"/>
</dbReference>
<evidence type="ECO:0000256" key="9">
    <source>
        <dbReference type="ARBA" id="ARBA00023201"/>
    </source>
</evidence>
<dbReference type="Pfam" id="PF00858">
    <property type="entry name" value="ASC"/>
    <property type="match status" value="1"/>
</dbReference>
<dbReference type="AlphaFoldDB" id="C3YSU1"/>
<protein>
    <submittedName>
        <fullName evidence="13">Uncharacterized protein</fullName>
    </submittedName>
</protein>
<evidence type="ECO:0000256" key="3">
    <source>
        <dbReference type="ARBA" id="ARBA00022461"/>
    </source>
</evidence>
<comment type="subcellular location">
    <subcellularLocation>
        <location evidence="1">Membrane</location>
        <topology evidence="1">Multi-pass membrane protein</topology>
    </subcellularLocation>
</comment>